<evidence type="ECO:0000313" key="2">
    <source>
        <dbReference type="EMBL" id="STP29830.1"/>
    </source>
</evidence>
<reference evidence="2 3" key="1">
    <citation type="submission" date="2018-06" db="EMBL/GenBank/DDBJ databases">
        <authorList>
            <consortium name="Pathogen Informatics"/>
            <person name="Doyle S."/>
        </authorList>
    </citation>
    <scope>NUCLEOTIDE SEQUENCE [LARGE SCALE GENOMIC DNA]</scope>
    <source>
        <strain evidence="2 3">NCTC8129</strain>
    </source>
</reference>
<evidence type="ECO:0000313" key="3">
    <source>
        <dbReference type="Proteomes" id="UP000254070"/>
    </source>
</evidence>
<organism evidence="2 3">
    <name type="scientific">Enterococcus durans</name>
    <dbReference type="NCBI Taxonomy" id="53345"/>
    <lineage>
        <taxon>Bacteria</taxon>
        <taxon>Bacillati</taxon>
        <taxon>Bacillota</taxon>
        <taxon>Bacilli</taxon>
        <taxon>Lactobacillales</taxon>
        <taxon>Enterococcaceae</taxon>
        <taxon>Enterococcus</taxon>
    </lineage>
</organism>
<accession>A0A377KKX9</accession>
<feature type="chain" id="PRO_5016912301" evidence="1">
    <location>
        <begin position="24"/>
        <end position="170"/>
    </location>
</feature>
<dbReference type="RefSeq" id="WP_115235462.1">
    <property type="nucleotide sequence ID" value="NZ_CABGIZ010000006.1"/>
</dbReference>
<dbReference type="AlphaFoldDB" id="A0A377KKX9"/>
<gene>
    <name evidence="2" type="ORF">NCTC8129_02060</name>
</gene>
<protein>
    <submittedName>
        <fullName evidence="2">Uncharacterized protein</fullName>
    </submittedName>
</protein>
<name>A0A377KKX9_9ENTE</name>
<sequence length="170" mass="18831">MKKFVFFGLATFGLLLLGHSVQAAEINSDVAPELGEIFIDETKVNIDAIICTTSKGSYVVKNNKLVVVHKLHSGIAPFVYHDVQLLSGQSTGYSFTIASRNKYTYQTTNKNSDWSPRAMYINRNGAQIQYWEVYGTPASISDTASMTASYTFGLRNLSSNAMNYGMNIIF</sequence>
<dbReference type="EMBL" id="UGIF01000002">
    <property type="protein sequence ID" value="STP29830.1"/>
    <property type="molecule type" value="Genomic_DNA"/>
</dbReference>
<keyword evidence="1" id="KW-0732">Signal</keyword>
<dbReference type="Proteomes" id="UP000254070">
    <property type="component" value="Unassembled WGS sequence"/>
</dbReference>
<evidence type="ECO:0000256" key="1">
    <source>
        <dbReference type="SAM" id="SignalP"/>
    </source>
</evidence>
<proteinExistence type="predicted"/>
<feature type="signal peptide" evidence="1">
    <location>
        <begin position="1"/>
        <end position="23"/>
    </location>
</feature>